<dbReference type="GO" id="GO:0046872">
    <property type="term" value="F:metal ion binding"/>
    <property type="evidence" value="ECO:0007669"/>
    <property type="project" value="UniProtKB-KW"/>
</dbReference>
<dbReference type="Pfam" id="PF07687">
    <property type="entry name" value="M20_dimer"/>
    <property type="match status" value="1"/>
</dbReference>
<keyword evidence="2" id="KW-0479">Metal-binding</keyword>
<protein>
    <submittedName>
        <fullName evidence="4">Amidohydrolase</fullName>
    </submittedName>
</protein>
<dbReference type="Pfam" id="PF01546">
    <property type="entry name" value="Peptidase_M20"/>
    <property type="match status" value="1"/>
</dbReference>
<dbReference type="FunFam" id="3.30.70.360:FF:000001">
    <property type="entry name" value="N-acetyldiaminopimelate deacetylase"/>
    <property type="match status" value="1"/>
</dbReference>
<evidence type="ECO:0000259" key="3">
    <source>
        <dbReference type="Pfam" id="PF07687"/>
    </source>
</evidence>
<dbReference type="EMBL" id="JACEFG010000002">
    <property type="protein sequence ID" value="MBA2175025.1"/>
    <property type="molecule type" value="Genomic_DNA"/>
</dbReference>
<evidence type="ECO:0000256" key="1">
    <source>
        <dbReference type="ARBA" id="ARBA00022801"/>
    </source>
</evidence>
<keyword evidence="5" id="KW-1185">Reference proteome</keyword>
<dbReference type="InterPro" id="IPR011650">
    <property type="entry name" value="Peptidase_M20_dimer"/>
</dbReference>
<sequence length="393" mass="42950">MNDQYLDVLERARNLHDQVVSWRRYLHQIPELSFNERKTSAYISQEIKSNDVFQVQEGVGGYGVTATLENPGPIIGIRADMDALPIIEETNLSFSSKHRGMMHACGHDAHSAILLGVASLLAEDHAKGQLKGTVQLLFQPAEEAADSEGKTGAVHMLESNQLASFDAILALHMCPWKKIGEIVIHNGPSMANNDSFHLIIQGRGGHAGYPHQTNDPIWIATQVLQVLYSVGGRAVNPLDVGTISIGHVAAGHTNNVIPDAVHIHGTVRSYRPEVRENLKKKLHQAASMANNFGGSYQVNMTEGEPALFNHPKVNEIIKKAASHVTIHDEPFGMGSEDFSHFTAAYPGAMFFLGCGTDDAASLHQSNFDIDEACMVEGVAILYRAVHLFLQENQ</sequence>
<dbReference type="SUPFAM" id="SSF53187">
    <property type="entry name" value="Zn-dependent exopeptidases"/>
    <property type="match status" value="1"/>
</dbReference>
<dbReference type="SUPFAM" id="SSF55031">
    <property type="entry name" value="Bacterial exopeptidase dimerisation domain"/>
    <property type="match status" value="1"/>
</dbReference>
<comment type="cofactor">
    <cofactor evidence="2">
        <name>Mn(2+)</name>
        <dbReference type="ChEBI" id="CHEBI:29035"/>
    </cofactor>
    <text evidence="2">The Mn(2+) ion enhances activity.</text>
</comment>
<dbReference type="AlphaFoldDB" id="A0A838CTD2"/>
<dbReference type="GO" id="GO:0050118">
    <property type="term" value="F:N-acetyldiaminopimelate deacetylase activity"/>
    <property type="evidence" value="ECO:0007669"/>
    <property type="project" value="UniProtKB-ARBA"/>
</dbReference>
<dbReference type="InterPro" id="IPR036264">
    <property type="entry name" value="Bact_exopeptidase_dim_dom"/>
</dbReference>
<comment type="caution">
    <text evidence="4">The sequence shown here is derived from an EMBL/GenBank/DDBJ whole genome shotgun (WGS) entry which is preliminary data.</text>
</comment>
<dbReference type="Gene3D" id="3.40.630.10">
    <property type="entry name" value="Zn peptidases"/>
    <property type="match status" value="1"/>
</dbReference>
<dbReference type="PIRSF" id="PIRSF005962">
    <property type="entry name" value="Pept_M20D_amidohydro"/>
    <property type="match status" value="1"/>
</dbReference>
<keyword evidence="2" id="KW-0464">Manganese</keyword>
<dbReference type="RefSeq" id="WP_181472071.1">
    <property type="nucleotide sequence ID" value="NZ_JACEFG010000002.1"/>
</dbReference>
<reference evidence="4 5" key="1">
    <citation type="journal article" date="2004" name="Extremophiles">
        <title>Halobacillus locisalis sp. nov., a halophilic bacterium isolated from a marine solar saltern of the Yellow Sea in Korea.</title>
        <authorList>
            <person name="Yoon J.H."/>
            <person name="Kang K.H."/>
            <person name="Oh T.K."/>
            <person name="Park Y.H."/>
        </authorList>
    </citation>
    <scope>NUCLEOTIDE SEQUENCE [LARGE SCALE GENOMIC DNA]</scope>
    <source>
        <strain evidence="4 5">KCTC 3788</strain>
    </source>
</reference>
<feature type="binding site" evidence="2">
    <location>
        <position position="143"/>
    </location>
    <ligand>
        <name>Mn(2+)</name>
        <dbReference type="ChEBI" id="CHEBI:29035"/>
        <label>2</label>
    </ligand>
</feature>
<dbReference type="Gene3D" id="3.30.70.360">
    <property type="match status" value="1"/>
</dbReference>
<name>A0A838CTD2_9BACI</name>
<keyword evidence="1 4" id="KW-0378">Hydrolase</keyword>
<dbReference type="PANTHER" id="PTHR11014">
    <property type="entry name" value="PEPTIDASE M20 FAMILY MEMBER"/>
    <property type="match status" value="1"/>
</dbReference>
<dbReference type="InterPro" id="IPR002933">
    <property type="entry name" value="Peptidase_M20"/>
</dbReference>
<accession>A0A838CTD2</accession>
<proteinExistence type="predicted"/>
<evidence type="ECO:0000313" key="4">
    <source>
        <dbReference type="EMBL" id="MBA2175025.1"/>
    </source>
</evidence>
<evidence type="ECO:0000256" key="2">
    <source>
        <dbReference type="PIRSR" id="PIRSR005962-1"/>
    </source>
</evidence>
<feature type="binding site" evidence="2">
    <location>
        <position position="107"/>
    </location>
    <ligand>
        <name>Mn(2+)</name>
        <dbReference type="ChEBI" id="CHEBI:29035"/>
        <label>2</label>
    </ligand>
</feature>
<gene>
    <name evidence="4" type="ORF">H0266_08985</name>
</gene>
<feature type="domain" description="Peptidase M20 dimerisation" evidence="3">
    <location>
        <begin position="194"/>
        <end position="287"/>
    </location>
</feature>
<dbReference type="PANTHER" id="PTHR11014:SF63">
    <property type="entry name" value="METALLOPEPTIDASE, PUTATIVE (AFU_ORTHOLOGUE AFUA_6G09600)-RELATED"/>
    <property type="match status" value="1"/>
</dbReference>
<dbReference type="NCBIfam" id="TIGR01891">
    <property type="entry name" value="amidohydrolases"/>
    <property type="match status" value="1"/>
</dbReference>
<dbReference type="InterPro" id="IPR017439">
    <property type="entry name" value="Amidohydrolase"/>
</dbReference>
<feature type="binding site" evidence="2">
    <location>
        <position position="172"/>
    </location>
    <ligand>
        <name>Mn(2+)</name>
        <dbReference type="ChEBI" id="CHEBI:29035"/>
        <label>2</label>
    </ligand>
</feature>
<dbReference type="Proteomes" id="UP000571017">
    <property type="component" value="Unassembled WGS sequence"/>
</dbReference>
<feature type="binding site" evidence="2">
    <location>
        <position position="105"/>
    </location>
    <ligand>
        <name>Mn(2+)</name>
        <dbReference type="ChEBI" id="CHEBI:29035"/>
        <label>2</label>
    </ligand>
</feature>
<feature type="binding site" evidence="2">
    <location>
        <position position="363"/>
    </location>
    <ligand>
        <name>Mn(2+)</name>
        <dbReference type="ChEBI" id="CHEBI:29035"/>
        <label>2</label>
    </ligand>
</feature>
<evidence type="ECO:0000313" key="5">
    <source>
        <dbReference type="Proteomes" id="UP000571017"/>
    </source>
</evidence>
<dbReference type="GO" id="GO:0019877">
    <property type="term" value="P:diaminopimelate biosynthetic process"/>
    <property type="evidence" value="ECO:0007669"/>
    <property type="project" value="UniProtKB-ARBA"/>
</dbReference>
<organism evidence="4 5">
    <name type="scientific">Halobacillus locisalis</name>
    <dbReference type="NCBI Taxonomy" id="220753"/>
    <lineage>
        <taxon>Bacteria</taxon>
        <taxon>Bacillati</taxon>
        <taxon>Bacillota</taxon>
        <taxon>Bacilli</taxon>
        <taxon>Bacillales</taxon>
        <taxon>Bacillaceae</taxon>
        <taxon>Halobacillus</taxon>
    </lineage>
</organism>